<dbReference type="SUPFAM" id="SSF58104">
    <property type="entry name" value="Methyl-accepting chemotaxis protein (MCP) signaling domain"/>
    <property type="match status" value="1"/>
</dbReference>
<evidence type="ECO:0000256" key="1">
    <source>
        <dbReference type="ARBA" id="ARBA00022692"/>
    </source>
</evidence>
<feature type="domain" description="HAMP" evidence="4">
    <location>
        <begin position="222"/>
        <end position="274"/>
    </location>
</feature>
<dbReference type="EMBL" id="JBHSTM010000006">
    <property type="protein sequence ID" value="MFC6425495.1"/>
    <property type="molecule type" value="Genomic_DNA"/>
</dbReference>
<dbReference type="RefSeq" id="WP_377535536.1">
    <property type="nucleotide sequence ID" value="NZ_JBHSTM010000006.1"/>
</dbReference>
<dbReference type="SMART" id="SM00304">
    <property type="entry name" value="HAMP"/>
    <property type="match status" value="1"/>
</dbReference>
<protein>
    <submittedName>
        <fullName evidence="5">HAMP domain-containing protein</fullName>
    </submittedName>
</protein>
<evidence type="ECO:0000313" key="5">
    <source>
        <dbReference type="EMBL" id="MFC6425495.1"/>
    </source>
</evidence>
<organism evidence="5 6">
    <name type="scientific">Oerskovia paurometabola</name>
    <dbReference type="NCBI Taxonomy" id="162170"/>
    <lineage>
        <taxon>Bacteria</taxon>
        <taxon>Bacillati</taxon>
        <taxon>Actinomycetota</taxon>
        <taxon>Actinomycetes</taxon>
        <taxon>Micrococcales</taxon>
        <taxon>Cellulomonadaceae</taxon>
        <taxon>Oerskovia</taxon>
    </lineage>
</organism>
<dbReference type="PANTHER" id="PTHR32089">
    <property type="entry name" value="METHYL-ACCEPTING CHEMOTAXIS PROTEIN MCPB"/>
    <property type="match status" value="1"/>
</dbReference>
<evidence type="ECO:0000256" key="3">
    <source>
        <dbReference type="SAM" id="Phobius"/>
    </source>
</evidence>
<reference evidence="6" key="1">
    <citation type="journal article" date="2019" name="Int. J. Syst. Evol. Microbiol.">
        <title>The Global Catalogue of Microorganisms (GCM) 10K type strain sequencing project: providing services to taxonomists for standard genome sequencing and annotation.</title>
        <authorList>
            <consortium name="The Broad Institute Genomics Platform"/>
            <consortium name="The Broad Institute Genome Sequencing Center for Infectious Disease"/>
            <person name="Wu L."/>
            <person name="Ma J."/>
        </authorList>
    </citation>
    <scope>NUCLEOTIDE SEQUENCE [LARGE SCALE GENOMIC DNA]</scope>
    <source>
        <strain evidence="6">CCUG 47105</strain>
    </source>
</reference>
<accession>A0ABW1XAG5</accession>
<dbReference type="PROSITE" id="PS50885">
    <property type="entry name" value="HAMP"/>
    <property type="match status" value="1"/>
</dbReference>
<keyword evidence="1 3" id="KW-0812">Transmembrane</keyword>
<evidence type="ECO:0000259" key="4">
    <source>
        <dbReference type="PROSITE" id="PS50885"/>
    </source>
</evidence>
<gene>
    <name evidence="5" type="ORF">ACFP71_11700</name>
</gene>
<dbReference type="Proteomes" id="UP001596305">
    <property type="component" value="Unassembled WGS sequence"/>
</dbReference>
<dbReference type="Pfam" id="PF00672">
    <property type="entry name" value="HAMP"/>
    <property type="match status" value="1"/>
</dbReference>
<dbReference type="Gene3D" id="1.10.287.950">
    <property type="entry name" value="Methyl-accepting chemotaxis protein"/>
    <property type="match status" value="1"/>
</dbReference>
<keyword evidence="2 3" id="KW-1133">Transmembrane helix</keyword>
<feature type="transmembrane region" description="Helical" evidence="3">
    <location>
        <begin position="199"/>
        <end position="224"/>
    </location>
</feature>
<keyword evidence="6" id="KW-1185">Reference proteome</keyword>
<comment type="caution">
    <text evidence="5">The sequence shown here is derived from an EMBL/GenBank/DDBJ whole genome shotgun (WGS) entry which is preliminary data.</text>
</comment>
<sequence length="357" mass="37339">MSSSLTPPTVRARRSRFGDLSVRTRIIVALGVLVLVLVATVAVALQGLRSTLDDTATVADVGNTALRLNAQIDHGAQEAWRLTYQYDLVEGSARSAVVAQMDATDADLEADIAAYDTMLGTMTEPNWEAFKTAWADWVAYRDSTLMPAVEDKAVTPEIQSRNDALIAAHVAALSRAGDAANEYAASIADEATEHANRTVAMMVVLGLVGLVIALVVALVVANGIRRSAEKVRRSLVALSEGDLTVRADVDSRDEIGQMAVALTTAQTSLRAIISTVAGTAQEVAGAADRLSYAGAQFSASSEETAAQSGVVAAAAEQVSQNVRTVAAGAEQMGASIREIAQNSNEAAKVANRATDRA</sequence>
<feature type="non-terminal residue" evidence="5">
    <location>
        <position position="357"/>
    </location>
</feature>
<keyword evidence="3" id="KW-0472">Membrane</keyword>
<proteinExistence type="predicted"/>
<name>A0ABW1XAG5_9CELL</name>
<dbReference type="PANTHER" id="PTHR32089:SF112">
    <property type="entry name" value="LYSOZYME-LIKE PROTEIN-RELATED"/>
    <property type="match status" value="1"/>
</dbReference>
<dbReference type="CDD" id="cd06225">
    <property type="entry name" value="HAMP"/>
    <property type="match status" value="1"/>
</dbReference>
<evidence type="ECO:0000313" key="6">
    <source>
        <dbReference type="Proteomes" id="UP001596305"/>
    </source>
</evidence>
<evidence type="ECO:0000256" key="2">
    <source>
        <dbReference type="ARBA" id="ARBA00022989"/>
    </source>
</evidence>
<dbReference type="InterPro" id="IPR003660">
    <property type="entry name" value="HAMP_dom"/>
</dbReference>